<keyword evidence="1" id="KW-1133">Transmembrane helix</keyword>
<feature type="transmembrane region" description="Helical" evidence="1">
    <location>
        <begin position="142"/>
        <end position="167"/>
    </location>
</feature>
<dbReference type="Proteomes" id="UP001595975">
    <property type="component" value="Unassembled WGS sequence"/>
</dbReference>
<proteinExistence type="predicted"/>
<feature type="transmembrane region" description="Helical" evidence="1">
    <location>
        <begin position="69"/>
        <end position="88"/>
    </location>
</feature>
<keyword evidence="1" id="KW-0812">Transmembrane</keyword>
<feature type="transmembrane region" description="Helical" evidence="1">
    <location>
        <begin position="100"/>
        <end position="122"/>
    </location>
</feature>
<feature type="transmembrane region" description="Helical" evidence="1">
    <location>
        <begin position="174"/>
        <end position="193"/>
    </location>
</feature>
<sequence>MTTTSAVPAASARPQQSGPPLLLPAVAFAALMVVSIVLARQTPLPTDSAADTLAYYKDHATAAKVSGTLQFGASLPLAVWAAIVYQRLRKLGVVAPGPGIALVSGVLASASMALCGLTVWAASRAGDLGDASLARSLADLTFASGGPGHVVPFAVMLAGVAVPMLLLGFGPKGFAWAGLVLAGIGVLGTLALLSTSLGFFLPIARFGGLIWLIAASVILPKQRPRRVAGAEAEVA</sequence>
<comment type="caution">
    <text evidence="2">The sequence shown here is derived from an EMBL/GenBank/DDBJ whole genome shotgun (WGS) entry which is preliminary data.</text>
</comment>
<feature type="transmembrane region" description="Helical" evidence="1">
    <location>
        <begin position="21"/>
        <end position="39"/>
    </location>
</feature>
<accession>A0ABW0XBV3</accession>
<protein>
    <submittedName>
        <fullName evidence="2">DUF4386 domain-containing protein</fullName>
    </submittedName>
</protein>
<dbReference type="EMBL" id="JBHSOF010000077">
    <property type="protein sequence ID" value="MFC5668032.1"/>
    <property type="molecule type" value="Genomic_DNA"/>
</dbReference>
<gene>
    <name evidence="2" type="ORF">ACFP3U_34345</name>
</gene>
<name>A0ABW0XBV3_9ACTN</name>
<dbReference type="RefSeq" id="WP_380229686.1">
    <property type="nucleotide sequence ID" value="NZ_JBHSOF010000077.1"/>
</dbReference>
<evidence type="ECO:0000313" key="2">
    <source>
        <dbReference type="EMBL" id="MFC5668032.1"/>
    </source>
</evidence>
<reference evidence="3" key="1">
    <citation type="journal article" date="2019" name="Int. J. Syst. Evol. Microbiol.">
        <title>The Global Catalogue of Microorganisms (GCM) 10K type strain sequencing project: providing services to taxonomists for standard genome sequencing and annotation.</title>
        <authorList>
            <consortium name="The Broad Institute Genomics Platform"/>
            <consortium name="The Broad Institute Genome Sequencing Center for Infectious Disease"/>
            <person name="Wu L."/>
            <person name="Ma J."/>
        </authorList>
    </citation>
    <scope>NUCLEOTIDE SEQUENCE [LARGE SCALE GENOMIC DNA]</scope>
    <source>
        <strain evidence="3">CGMCC 4.1437</strain>
    </source>
</reference>
<keyword evidence="3" id="KW-1185">Reference proteome</keyword>
<keyword evidence="1" id="KW-0472">Membrane</keyword>
<feature type="transmembrane region" description="Helical" evidence="1">
    <location>
        <begin position="199"/>
        <end position="219"/>
    </location>
</feature>
<evidence type="ECO:0000256" key="1">
    <source>
        <dbReference type="SAM" id="Phobius"/>
    </source>
</evidence>
<evidence type="ECO:0000313" key="3">
    <source>
        <dbReference type="Proteomes" id="UP001595975"/>
    </source>
</evidence>
<organism evidence="2 3">
    <name type="scientific">Kitasatospora misakiensis</name>
    <dbReference type="NCBI Taxonomy" id="67330"/>
    <lineage>
        <taxon>Bacteria</taxon>
        <taxon>Bacillati</taxon>
        <taxon>Actinomycetota</taxon>
        <taxon>Actinomycetes</taxon>
        <taxon>Kitasatosporales</taxon>
        <taxon>Streptomycetaceae</taxon>
        <taxon>Kitasatospora</taxon>
    </lineage>
</organism>